<dbReference type="InterPro" id="IPR011765">
    <property type="entry name" value="Pept_M16_N"/>
</dbReference>
<protein>
    <submittedName>
        <fullName evidence="12">Peptidase M16</fullName>
    </submittedName>
</protein>
<dbReference type="InterPro" id="IPR050626">
    <property type="entry name" value="Peptidase_M16"/>
</dbReference>
<evidence type="ECO:0000256" key="8">
    <source>
        <dbReference type="RuleBase" id="RU004447"/>
    </source>
</evidence>
<evidence type="ECO:0000256" key="3">
    <source>
        <dbReference type="ARBA" id="ARBA00022670"/>
    </source>
</evidence>
<dbReference type="GO" id="GO:0006508">
    <property type="term" value="P:proteolysis"/>
    <property type="evidence" value="ECO:0007669"/>
    <property type="project" value="UniProtKB-KW"/>
</dbReference>
<dbReference type="STRING" id="1817758.A2150_04610"/>
<keyword evidence="4" id="KW-0479">Metal-binding</keyword>
<dbReference type="InterPro" id="IPR011249">
    <property type="entry name" value="Metalloenz_LuxS/M16"/>
</dbReference>
<evidence type="ECO:0000256" key="5">
    <source>
        <dbReference type="ARBA" id="ARBA00022801"/>
    </source>
</evidence>
<keyword evidence="3" id="KW-0645">Protease</keyword>
<evidence type="ECO:0000256" key="6">
    <source>
        <dbReference type="ARBA" id="ARBA00022833"/>
    </source>
</evidence>
<keyword evidence="5" id="KW-0378">Hydrolase</keyword>
<evidence type="ECO:0000256" key="1">
    <source>
        <dbReference type="ARBA" id="ARBA00001947"/>
    </source>
</evidence>
<dbReference type="Pfam" id="PF05193">
    <property type="entry name" value="Peptidase_M16_C"/>
    <property type="match status" value="1"/>
</dbReference>
<dbReference type="AlphaFoldDB" id="A0A1F6TB77"/>
<feature type="domain" description="Peptidase M16 C-terminal" evidence="11">
    <location>
        <begin position="187"/>
        <end position="366"/>
    </location>
</feature>
<proteinExistence type="inferred from homology"/>
<reference evidence="12 13" key="1">
    <citation type="journal article" date="2016" name="Nat. Commun.">
        <title>Thousands of microbial genomes shed light on interconnected biogeochemical processes in an aquifer system.</title>
        <authorList>
            <person name="Anantharaman K."/>
            <person name="Brown C.T."/>
            <person name="Hug L.A."/>
            <person name="Sharon I."/>
            <person name="Castelle C.J."/>
            <person name="Probst A.J."/>
            <person name="Thomas B.C."/>
            <person name="Singh A."/>
            <person name="Wilkins M.J."/>
            <person name="Karaoz U."/>
            <person name="Brodie E.L."/>
            <person name="Williams K.H."/>
            <person name="Hubbard S.S."/>
            <person name="Banfield J.F."/>
        </authorList>
    </citation>
    <scope>NUCLEOTIDE SEQUENCE [LARGE SCALE GENOMIC DNA]</scope>
</reference>
<dbReference type="Pfam" id="PF00675">
    <property type="entry name" value="Peptidase_M16"/>
    <property type="match status" value="1"/>
</dbReference>
<organism evidence="12 13">
    <name type="scientific">Candidatus Muproteobacteria bacterium RBG_16_64_11</name>
    <dbReference type="NCBI Taxonomy" id="1817758"/>
    <lineage>
        <taxon>Bacteria</taxon>
        <taxon>Pseudomonadati</taxon>
        <taxon>Pseudomonadota</taxon>
        <taxon>Candidatus Muproteobacteria</taxon>
    </lineage>
</organism>
<dbReference type="InterPro" id="IPR007863">
    <property type="entry name" value="Peptidase_M16_C"/>
</dbReference>
<evidence type="ECO:0000313" key="12">
    <source>
        <dbReference type="EMBL" id="OGI42377.1"/>
    </source>
</evidence>
<dbReference type="InterPro" id="IPR001431">
    <property type="entry name" value="Pept_M16_Zn_BS"/>
</dbReference>
<dbReference type="Proteomes" id="UP000177925">
    <property type="component" value="Unassembled WGS sequence"/>
</dbReference>
<evidence type="ECO:0000256" key="4">
    <source>
        <dbReference type="ARBA" id="ARBA00022723"/>
    </source>
</evidence>
<accession>A0A1F6TB77</accession>
<evidence type="ECO:0000313" key="13">
    <source>
        <dbReference type="Proteomes" id="UP000177925"/>
    </source>
</evidence>
<dbReference type="GO" id="GO:0004222">
    <property type="term" value="F:metalloendopeptidase activity"/>
    <property type="evidence" value="ECO:0007669"/>
    <property type="project" value="InterPro"/>
</dbReference>
<keyword evidence="6" id="KW-0862">Zinc</keyword>
<feature type="domain" description="Peptidase M16 N-terminal" evidence="10">
    <location>
        <begin position="32"/>
        <end position="177"/>
    </location>
</feature>
<comment type="caution">
    <text evidence="12">The sequence shown here is derived from an EMBL/GenBank/DDBJ whole genome shotgun (WGS) entry which is preliminary data.</text>
</comment>
<dbReference type="EMBL" id="MFSS01000091">
    <property type="protein sequence ID" value="OGI42377.1"/>
    <property type="molecule type" value="Genomic_DNA"/>
</dbReference>
<dbReference type="PANTHER" id="PTHR43690:SF17">
    <property type="entry name" value="PROTEIN YHJJ"/>
    <property type="match status" value="1"/>
</dbReference>
<dbReference type="PROSITE" id="PS00143">
    <property type="entry name" value="INSULINASE"/>
    <property type="match status" value="1"/>
</dbReference>
<evidence type="ECO:0000259" key="11">
    <source>
        <dbReference type="Pfam" id="PF05193"/>
    </source>
</evidence>
<evidence type="ECO:0000256" key="9">
    <source>
        <dbReference type="SAM" id="MobiDB-lite"/>
    </source>
</evidence>
<dbReference type="SUPFAM" id="SSF63411">
    <property type="entry name" value="LuxS/MPP-like metallohydrolase"/>
    <property type="match status" value="2"/>
</dbReference>
<name>A0A1F6TB77_9PROT</name>
<dbReference type="PANTHER" id="PTHR43690">
    <property type="entry name" value="NARDILYSIN"/>
    <property type="match status" value="1"/>
</dbReference>
<keyword evidence="7" id="KW-0482">Metalloprotease</keyword>
<evidence type="ECO:0000259" key="10">
    <source>
        <dbReference type="Pfam" id="PF00675"/>
    </source>
</evidence>
<sequence length="452" mass="50677">MQIPRWLAGALCALLGACAHVHETTLDNGLKVVVKPDRRAPVVVSQLWYKVGSSDEPSGLTGISHVLEHMMFKGSERLAPGEFSRIIAEHGGRENAFTSKDYTAYYQQLEKSRLPVSFELEAERMRKLRLPDEEFQKEVKVVMEERRLRTDDRPEGLLYEQFMATAYQVHPYRNPIIGWMDDLKTLRVEELKDWYRRWYAPNNATLVVVGDVEPGAVFALADKYFGAIPRVEVAPAPVPDEPPQQAMRRTRVAAPAEVPSMLLGFHVPAFQTGREWQPYALEVLAGVLDGGNSARFARELVRERQIANSAGADYGSVARHPGMFLISATPARGRGVEELERALLAQIERLRTEPVSDAELARVKAQVVAGNVFSRDSLYYQAMQIGMLETAGVGWRLLDEYVEGIRKVSARQVQEVAQRYLVETNLTVAVLDPQPRNRRAPRSAPGANSHAH</sequence>
<dbReference type="Gene3D" id="3.30.830.10">
    <property type="entry name" value="Metalloenzyme, LuxS/M16 peptidase-like"/>
    <property type="match status" value="2"/>
</dbReference>
<gene>
    <name evidence="12" type="ORF">A2150_04610</name>
</gene>
<comment type="similarity">
    <text evidence="2 8">Belongs to the peptidase M16 family.</text>
</comment>
<evidence type="ECO:0000256" key="7">
    <source>
        <dbReference type="ARBA" id="ARBA00023049"/>
    </source>
</evidence>
<comment type="cofactor">
    <cofactor evidence="1">
        <name>Zn(2+)</name>
        <dbReference type="ChEBI" id="CHEBI:29105"/>
    </cofactor>
</comment>
<feature type="region of interest" description="Disordered" evidence="9">
    <location>
        <begin position="432"/>
        <end position="452"/>
    </location>
</feature>
<dbReference type="GO" id="GO:0046872">
    <property type="term" value="F:metal ion binding"/>
    <property type="evidence" value="ECO:0007669"/>
    <property type="project" value="UniProtKB-KW"/>
</dbReference>
<dbReference type="PROSITE" id="PS51257">
    <property type="entry name" value="PROKAR_LIPOPROTEIN"/>
    <property type="match status" value="1"/>
</dbReference>
<evidence type="ECO:0000256" key="2">
    <source>
        <dbReference type="ARBA" id="ARBA00007261"/>
    </source>
</evidence>